<proteinExistence type="predicted"/>
<dbReference type="EMBL" id="LAYJ01000049">
    <property type="protein sequence ID" value="KKI51964.1"/>
    <property type="molecule type" value="Genomic_DNA"/>
</dbReference>
<evidence type="ECO:0000313" key="2">
    <source>
        <dbReference type="Proteomes" id="UP000034076"/>
    </source>
</evidence>
<comment type="caution">
    <text evidence="1">The sequence shown here is derived from an EMBL/GenBank/DDBJ whole genome shotgun (WGS) entry which is preliminary data.</text>
</comment>
<accession>A0A0M2NHB9</accession>
<evidence type="ECO:0000313" key="1">
    <source>
        <dbReference type="EMBL" id="KKI51964.1"/>
    </source>
</evidence>
<reference evidence="1 2" key="1">
    <citation type="submission" date="2015-04" db="EMBL/GenBank/DDBJ databases">
        <title>Draft genome sequence of bacteremic isolate Catabacter hongkongensis type strain HKU16T.</title>
        <authorList>
            <person name="Lau S.K."/>
            <person name="Teng J.L."/>
            <person name="Huang Y."/>
            <person name="Curreem S.O."/>
            <person name="Tsui S.K."/>
            <person name="Woo P.C."/>
        </authorList>
    </citation>
    <scope>NUCLEOTIDE SEQUENCE [LARGE SCALE GENOMIC DNA]</scope>
    <source>
        <strain evidence="1 2">HKU16</strain>
    </source>
</reference>
<gene>
    <name evidence="1" type="ORF">CHK_0541</name>
</gene>
<dbReference type="STRING" id="270498.CHK_0541"/>
<keyword evidence="2" id="KW-1185">Reference proteome</keyword>
<dbReference type="AlphaFoldDB" id="A0A0M2NHB9"/>
<organism evidence="1 2">
    <name type="scientific">Christensenella hongkongensis</name>
    <dbReference type="NCBI Taxonomy" id="270498"/>
    <lineage>
        <taxon>Bacteria</taxon>
        <taxon>Bacillati</taxon>
        <taxon>Bacillota</taxon>
        <taxon>Clostridia</taxon>
        <taxon>Christensenellales</taxon>
        <taxon>Christensenellaceae</taxon>
        <taxon>Christensenella</taxon>
    </lineage>
</organism>
<protein>
    <submittedName>
        <fullName evidence="1">Uncharacterized protein</fullName>
    </submittedName>
</protein>
<dbReference type="Proteomes" id="UP000034076">
    <property type="component" value="Unassembled WGS sequence"/>
</dbReference>
<sequence>MLEVFLCGLVAAGAFVLVVVGLAVKKRYLEEAEEKPAAAGQEKEKSVMDRQLENILNYEVPGYRQQEVDNEN</sequence>
<dbReference type="RefSeq" id="WP_046442491.1">
    <property type="nucleotide sequence ID" value="NZ_LAYJ01000049.1"/>
</dbReference>
<name>A0A0M2NHB9_9FIRM</name>